<dbReference type="Proteomes" id="UP000095282">
    <property type="component" value="Unplaced"/>
</dbReference>
<dbReference type="eggNOG" id="ENOG502THZI">
    <property type="taxonomic scope" value="Eukaryota"/>
</dbReference>
<dbReference type="PANTHER" id="PTHR47629">
    <property type="entry name" value="C-TYPE LECTIN-RELATED"/>
    <property type="match status" value="1"/>
</dbReference>
<evidence type="ECO:0000313" key="3">
    <source>
        <dbReference type="WBParaSite" id="Csp11.Scaffold629.g14784.t1"/>
    </source>
</evidence>
<evidence type="ECO:0000313" key="2">
    <source>
        <dbReference type="Proteomes" id="UP000095282"/>
    </source>
</evidence>
<keyword evidence="2" id="KW-1185">Reference proteome</keyword>
<organism evidence="2 3">
    <name type="scientific">Caenorhabditis tropicalis</name>
    <dbReference type="NCBI Taxonomy" id="1561998"/>
    <lineage>
        <taxon>Eukaryota</taxon>
        <taxon>Metazoa</taxon>
        <taxon>Ecdysozoa</taxon>
        <taxon>Nematoda</taxon>
        <taxon>Chromadorea</taxon>
        <taxon>Rhabditida</taxon>
        <taxon>Rhabditina</taxon>
        <taxon>Rhabditomorpha</taxon>
        <taxon>Rhabditoidea</taxon>
        <taxon>Rhabditidae</taxon>
        <taxon>Peloderinae</taxon>
        <taxon>Caenorhabditis</taxon>
    </lineage>
</organism>
<dbReference type="WBParaSite" id="Csp11.Scaffold629.g14784.t1">
    <property type="protein sequence ID" value="Csp11.Scaffold629.g14784.t1"/>
    <property type="gene ID" value="Csp11.Scaffold629.g14784"/>
</dbReference>
<dbReference type="SMART" id="SM00605">
    <property type="entry name" value="CW"/>
    <property type="match status" value="1"/>
</dbReference>
<sequence>MMIVVSGKPLVYSGSQTNGTWENCVQLCHEVDECMLAYNNNGECQWFKYEELTSVQQTEPEDGFTVVFKVNNSTTSTCPSGTNPPTFNNQDAHGTLRYYASFSNMLEVNYTIKYSSGVWTFSSTAKFACPNDYWVYLDRPDIGWCFIPEKAPTSLTYEGAIEQCASMGAILTGAANPDEVKNIMYWTSGFLNSSYIPQSFTLRLDGKRTTDCQSTPRSSDCMSNQGYSFIDSRGATLQYYSYVTDQGARSAPGNDCLVVLMMEGAEPIVDVQSCTSATSVPARAFLCGREGWI</sequence>
<proteinExistence type="predicted"/>
<feature type="domain" description="PAN-3" evidence="1">
    <location>
        <begin position="2"/>
        <end position="123"/>
    </location>
</feature>
<reference evidence="3" key="1">
    <citation type="submission" date="2016-11" db="UniProtKB">
        <authorList>
            <consortium name="WormBaseParasite"/>
        </authorList>
    </citation>
    <scope>IDENTIFICATION</scope>
</reference>
<dbReference type="InterPro" id="IPR016187">
    <property type="entry name" value="CTDL_fold"/>
</dbReference>
<dbReference type="SUPFAM" id="SSF56436">
    <property type="entry name" value="C-type lectin-like"/>
    <property type="match status" value="1"/>
</dbReference>
<protein>
    <submittedName>
        <fullName evidence="3">CW domain-containing protein</fullName>
    </submittedName>
</protein>
<dbReference type="InterPro" id="IPR006583">
    <property type="entry name" value="PAN-3_domain"/>
</dbReference>
<accession>A0A1I7U4K2</accession>
<dbReference type="Pfam" id="PF08277">
    <property type="entry name" value="PAN_3"/>
    <property type="match status" value="1"/>
</dbReference>
<dbReference type="PANTHER" id="PTHR47629:SF1">
    <property type="entry name" value="C-TYPE LECTIN DOMAIN-CONTAINING PROTEIN-RELATED"/>
    <property type="match status" value="1"/>
</dbReference>
<dbReference type="AlphaFoldDB" id="A0A1I7U4K2"/>
<evidence type="ECO:0000259" key="1">
    <source>
        <dbReference type="SMART" id="SM00605"/>
    </source>
</evidence>
<name>A0A1I7U4K2_9PELO</name>